<evidence type="ECO:0000313" key="10">
    <source>
        <dbReference type="Proteomes" id="UP000321571"/>
    </source>
</evidence>
<accession>A0A5C8NHL4</accession>
<dbReference type="InterPro" id="IPR050901">
    <property type="entry name" value="BP-dep_ABC_trans_perm"/>
</dbReference>
<feature type="transmembrane region" description="Helical" evidence="7">
    <location>
        <begin position="20"/>
        <end position="41"/>
    </location>
</feature>
<evidence type="ECO:0000256" key="3">
    <source>
        <dbReference type="ARBA" id="ARBA00022475"/>
    </source>
</evidence>
<evidence type="ECO:0000313" key="9">
    <source>
        <dbReference type="EMBL" id="TXL61364.1"/>
    </source>
</evidence>
<evidence type="ECO:0000256" key="6">
    <source>
        <dbReference type="ARBA" id="ARBA00023136"/>
    </source>
</evidence>
<dbReference type="PANTHER" id="PTHR32243:SF18">
    <property type="entry name" value="INNER MEMBRANE ABC TRANSPORTER PERMEASE PROTEIN YCJP"/>
    <property type="match status" value="1"/>
</dbReference>
<dbReference type="CDD" id="cd06261">
    <property type="entry name" value="TM_PBP2"/>
    <property type="match status" value="1"/>
</dbReference>
<keyword evidence="6 7" id="KW-0472">Membrane</keyword>
<evidence type="ECO:0000256" key="7">
    <source>
        <dbReference type="RuleBase" id="RU363032"/>
    </source>
</evidence>
<evidence type="ECO:0000256" key="1">
    <source>
        <dbReference type="ARBA" id="ARBA00004651"/>
    </source>
</evidence>
<feature type="transmembrane region" description="Helical" evidence="7">
    <location>
        <begin position="247"/>
        <end position="269"/>
    </location>
</feature>
<dbReference type="Proteomes" id="UP000321571">
    <property type="component" value="Unassembled WGS sequence"/>
</dbReference>
<protein>
    <submittedName>
        <fullName evidence="9">Carbohydrate ABC transporter permease</fullName>
    </submittedName>
</protein>
<comment type="subcellular location">
    <subcellularLocation>
        <location evidence="1 7">Cell membrane</location>
        <topology evidence="1 7">Multi-pass membrane protein</topology>
    </subcellularLocation>
</comment>
<dbReference type="PROSITE" id="PS50928">
    <property type="entry name" value="ABC_TM1"/>
    <property type="match status" value="1"/>
</dbReference>
<feature type="transmembrane region" description="Helical" evidence="7">
    <location>
        <begin position="147"/>
        <end position="170"/>
    </location>
</feature>
<dbReference type="GO" id="GO:0055085">
    <property type="term" value="P:transmembrane transport"/>
    <property type="evidence" value="ECO:0007669"/>
    <property type="project" value="InterPro"/>
</dbReference>
<dbReference type="SUPFAM" id="SSF161098">
    <property type="entry name" value="MetI-like"/>
    <property type="match status" value="1"/>
</dbReference>
<comment type="caution">
    <text evidence="9">The sequence shown here is derived from an EMBL/GenBank/DDBJ whole genome shotgun (WGS) entry which is preliminary data.</text>
</comment>
<keyword evidence="10" id="KW-1185">Reference proteome</keyword>
<keyword evidence="2 7" id="KW-0813">Transport</keyword>
<evidence type="ECO:0000259" key="8">
    <source>
        <dbReference type="PROSITE" id="PS50928"/>
    </source>
</evidence>
<name>A0A5C8NHL4_9ACTN</name>
<keyword evidence="5 7" id="KW-1133">Transmembrane helix</keyword>
<dbReference type="EMBL" id="VDUX01000003">
    <property type="protein sequence ID" value="TXL61364.1"/>
    <property type="molecule type" value="Genomic_DNA"/>
</dbReference>
<dbReference type="Pfam" id="PF00528">
    <property type="entry name" value="BPD_transp_1"/>
    <property type="match status" value="1"/>
</dbReference>
<sequence length="285" mass="30496">MTATTVNPKARRMGRTGRMLIALVVVALFLAYLSPVIWLVMSSFKNRVDIFTTSPTVFFKPTLDNYTVAFQDKGFGANLQNSVIIAVISSAVALLVGIPAAYRLSRHGSRFQGAFLLALLSARLLPAMVLSVPLFVLANKVGLSGTYLAVVAAHLTFAIPFTVWMMRGFFLAVPTSLDEAARLDGCSETAAFFRVVLPLTKGGIAATAIFLLINSWNEFLFALILTSRDTATLPVGIPNLLTPIGTFWGQIAAVATVTVVPICIFAFAVQKYMVAGLTGGALANE</sequence>
<comment type="similarity">
    <text evidence="7">Belongs to the binding-protein-dependent transport system permease family.</text>
</comment>
<feature type="transmembrane region" description="Helical" evidence="7">
    <location>
        <begin position="114"/>
        <end position="135"/>
    </location>
</feature>
<keyword evidence="4 7" id="KW-0812">Transmembrane</keyword>
<dbReference type="InterPro" id="IPR035906">
    <property type="entry name" value="MetI-like_sf"/>
</dbReference>
<dbReference type="PANTHER" id="PTHR32243">
    <property type="entry name" value="MALTOSE TRANSPORT SYSTEM PERMEASE-RELATED"/>
    <property type="match status" value="1"/>
</dbReference>
<reference evidence="9 10" key="1">
    <citation type="submission" date="2019-06" db="EMBL/GenBank/DDBJ databases">
        <title>Aeromicrobium sp. nov., isolated from a maize field.</title>
        <authorList>
            <person name="Lin S.-Y."/>
            <person name="Tsai C.-F."/>
            <person name="Young C.-C."/>
        </authorList>
    </citation>
    <scope>NUCLEOTIDE SEQUENCE [LARGE SCALE GENOMIC DNA]</scope>
    <source>
        <strain evidence="9 10">CC-CFT486</strain>
    </source>
</reference>
<dbReference type="GO" id="GO:0005886">
    <property type="term" value="C:plasma membrane"/>
    <property type="evidence" value="ECO:0007669"/>
    <property type="project" value="UniProtKB-SubCell"/>
</dbReference>
<feature type="domain" description="ABC transmembrane type-1" evidence="8">
    <location>
        <begin position="79"/>
        <end position="269"/>
    </location>
</feature>
<dbReference type="Gene3D" id="1.10.3720.10">
    <property type="entry name" value="MetI-like"/>
    <property type="match status" value="1"/>
</dbReference>
<dbReference type="InterPro" id="IPR000515">
    <property type="entry name" value="MetI-like"/>
</dbReference>
<evidence type="ECO:0000256" key="4">
    <source>
        <dbReference type="ARBA" id="ARBA00022692"/>
    </source>
</evidence>
<dbReference type="RefSeq" id="WP_147685577.1">
    <property type="nucleotide sequence ID" value="NZ_VDUX01000003.1"/>
</dbReference>
<proteinExistence type="inferred from homology"/>
<feature type="transmembrane region" description="Helical" evidence="7">
    <location>
        <begin position="83"/>
        <end position="102"/>
    </location>
</feature>
<gene>
    <name evidence="9" type="ORF">FHP06_08015</name>
</gene>
<keyword evidence="3" id="KW-1003">Cell membrane</keyword>
<organism evidence="9 10">
    <name type="scientific">Aeromicrobium terrae</name>
    <dbReference type="NCBI Taxonomy" id="2498846"/>
    <lineage>
        <taxon>Bacteria</taxon>
        <taxon>Bacillati</taxon>
        <taxon>Actinomycetota</taxon>
        <taxon>Actinomycetes</taxon>
        <taxon>Propionibacteriales</taxon>
        <taxon>Nocardioidaceae</taxon>
        <taxon>Aeromicrobium</taxon>
    </lineage>
</organism>
<dbReference type="OrthoDB" id="61122at2"/>
<evidence type="ECO:0000256" key="2">
    <source>
        <dbReference type="ARBA" id="ARBA00022448"/>
    </source>
</evidence>
<evidence type="ECO:0000256" key="5">
    <source>
        <dbReference type="ARBA" id="ARBA00022989"/>
    </source>
</evidence>
<feature type="transmembrane region" description="Helical" evidence="7">
    <location>
        <begin position="191"/>
        <end position="213"/>
    </location>
</feature>
<dbReference type="AlphaFoldDB" id="A0A5C8NHL4"/>